<dbReference type="PANTHER" id="PTHR43122:SF1">
    <property type="entry name" value="IRON-SULFUR-BINDING PROTEIN"/>
    <property type="match status" value="1"/>
</dbReference>
<reference evidence="5 6" key="1">
    <citation type="submission" date="2016-02" db="EMBL/GenBank/DDBJ databases">
        <title>Draft Genome for Tepidibacillus decaturensis nov. sp. Strain Z9, an Anaerobic, Moderately Thermophilic and Heterotrophic Bacterium from Deep Subsurface of the Illinois Basin, USA.</title>
        <authorList>
            <person name="Dong Y."/>
            <person name="Chang J.Y."/>
            <person name="Sanford R."/>
            <person name="Fouke B.W."/>
        </authorList>
    </citation>
    <scope>NUCLEOTIDE SEQUENCE [LARGE SCALE GENOMIC DNA]</scope>
    <source>
        <strain evidence="5 6">Z9</strain>
    </source>
</reference>
<evidence type="ECO:0000313" key="5">
    <source>
        <dbReference type="EMBL" id="KXG42601.1"/>
    </source>
</evidence>
<feature type="domain" description="4Fe-4S ferredoxin-type" evidence="4">
    <location>
        <begin position="40"/>
        <end position="69"/>
    </location>
</feature>
<dbReference type="OrthoDB" id="9804603at2"/>
<evidence type="ECO:0000256" key="3">
    <source>
        <dbReference type="ARBA" id="ARBA00023014"/>
    </source>
</evidence>
<dbReference type="InterPro" id="IPR017896">
    <property type="entry name" value="4Fe4S_Fe-S-bd"/>
</dbReference>
<sequence>MRAFIVVNDDLCKGCEICVATCPTDTLSIAKEPNKKGYYPAIQHAPDQCTGCRQCALMCPEVAIKVIVEK</sequence>
<dbReference type="Gene3D" id="3.30.70.20">
    <property type="match status" value="1"/>
</dbReference>
<proteinExistence type="predicted"/>
<dbReference type="AlphaFoldDB" id="A0A135L0S9"/>
<evidence type="ECO:0000313" key="6">
    <source>
        <dbReference type="Proteomes" id="UP000070352"/>
    </source>
</evidence>
<dbReference type="STRING" id="1413211.U473_14080"/>
<organism evidence="5 6">
    <name type="scientific">Tepidibacillus decaturensis</name>
    <dbReference type="NCBI Taxonomy" id="1413211"/>
    <lineage>
        <taxon>Bacteria</taxon>
        <taxon>Bacillati</taxon>
        <taxon>Bacillota</taxon>
        <taxon>Bacilli</taxon>
        <taxon>Bacillales</taxon>
        <taxon>Bacillaceae</taxon>
        <taxon>Tepidibacillus</taxon>
    </lineage>
</organism>
<accession>A0A135L0S9</accession>
<dbReference type="InterPro" id="IPR017900">
    <property type="entry name" value="4Fe4S_Fe_S_CS"/>
</dbReference>
<dbReference type="Pfam" id="PF12838">
    <property type="entry name" value="Fer4_7"/>
    <property type="match status" value="1"/>
</dbReference>
<protein>
    <submittedName>
        <fullName evidence="5">Tungsten formylmethanofuran dehydrogenase</fullName>
    </submittedName>
</protein>
<dbReference type="GO" id="GO:0046872">
    <property type="term" value="F:metal ion binding"/>
    <property type="evidence" value="ECO:0007669"/>
    <property type="project" value="UniProtKB-KW"/>
</dbReference>
<dbReference type="RefSeq" id="WP_068727896.1">
    <property type="nucleotide sequence ID" value="NZ_LSKU01000002.1"/>
</dbReference>
<keyword evidence="6" id="KW-1185">Reference proteome</keyword>
<dbReference type="PANTHER" id="PTHR43122">
    <property type="entry name" value="FERREDOXIN SUBUNIT OF PYRUVATE:FLAVODOXIN OXIDOREDUCTASE-RELATED"/>
    <property type="match status" value="1"/>
</dbReference>
<evidence type="ECO:0000259" key="4">
    <source>
        <dbReference type="PROSITE" id="PS51379"/>
    </source>
</evidence>
<dbReference type="SUPFAM" id="SSF54862">
    <property type="entry name" value="4Fe-4S ferredoxins"/>
    <property type="match status" value="1"/>
</dbReference>
<evidence type="ECO:0000256" key="1">
    <source>
        <dbReference type="ARBA" id="ARBA00022723"/>
    </source>
</evidence>
<feature type="domain" description="4Fe-4S ferredoxin-type" evidence="4">
    <location>
        <begin position="3"/>
        <end position="32"/>
    </location>
</feature>
<comment type="caution">
    <text evidence="5">The sequence shown here is derived from an EMBL/GenBank/DDBJ whole genome shotgun (WGS) entry which is preliminary data.</text>
</comment>
<dbReference type="EMBL" id="LSKU01000002">
    <property type="protein sequence ID" value="KXG42601.1"/>
    <property type="molecule type" value="Genomic_DNA"/>
</dbReference>
<dbReference type="Proteomes" id="UP000070352">
    <property type="component" value="Unassembled WGS sequence"/>
</dbReference>
<name>A0A135L0S9_9BACI</name>
<dbReference type="PROSITE" id="PS51379">
    <property type="entry name" value="4FE4S_FER_2"/>
    <property type="match status" value="2"/>
</dbReference>
<keyword evidence="1" id="KW-0479">Metal-binding</keyword>
<dbReference type="GO" id="GO:0051536">
    <property type="term" value="F:iron-sulfur cluster binding"/>
    <property type="evidence" value="ECO:0007669"/>
    <property type="project" value="UniProtKB-KW"/>
</dbReference>
<evidence type="ECO:0000256" key="2">
    <source>
        <dbReference type="ARBA" id="ARBA00023004"/>
    </source>
</evidence>
<dbReference type="PROSITE" id="PS00198">
    <property type="entry name" value="4FE4S_FER_1"/>
    <property type="match status" value="1"/>
</dbReference>
<gene>
    <name evidence="5" type="ORF">U473_14080</name>
</gene>
<keyword evidence="3" id="KW-0411">Iron-sulfur</keyword>
<keyword evidence="2" id="KW-0408">Iron</keyword>